<dbReference type="GO" id="GO:0003700">
    <property type="term" value="F:DNA-binding transcription factor activity"/>
    <property type="evidence" value="ECO:0007669"/>
    <property type="project" value="InterPro"/>
</dbReference>
<accession>A0A9D1WCT0</accession>
<dbReference type="InterPro" id="IPR009057">
    <property type="entry name" value="Homeodomain-like_sf"/>
</dbReference>
<dbReference type="InterPro" id="IPR018060">
    <property type="entry name" value="HTH_AraC"/>
</dbReference>
<keyword evidence="2" id="KW-0238">DNA-binding</keyword>
<feature type="domain" description="HTH araC/xylS-type" evidence="5">
    <location>
        <begin position="605"/>
        <end position="703"/>
    </location>
</feature>
<keyword evidence="1" id="KW-0805">Transcription regulation</keyword>
<dbReference type="AlphaFoldDB" id="A0A9D1WCT0"/>
<evidence type="ECO:0000256" key="2">
    <source>
        <dbReference type="ARBA" id="ARBA00023125"/>
    </source>
</evidence>
<dbReference type="PANTHER" id="PTHR43280">
    <property type="entry name" value="ARAC-FAMILY TRANSCRIPTIONAL REGULATOR"/>
    <property type="match status" value="1"/>
</dbReference>
<dbReference type="EMBL" id="DXEV01000088">
    <property type="protein sequence ID" value="HIX56700.1"/>
    <property type="molecule type" value="Genomic_DNA"/>
</dbReference>
<gene>
    <name evidence="6" type="ORF">H9850_04415</name>
</gene>
<dbReference type="Pfam" id="PF12833">
    <property type="entry name" value="HTH_18"/>
    <property type="match status" value="1"/>
</dbReference>
<feature type="compositionally biased region" description="Polar residues" evidence="4">
    <location>
        <begin position="263"/>
        <end position="297"/>
    </location>
</feature>
<dbReference type="PROSITE" id="PS01124">
    <property type="entry name" value="HTH_ARAC_FAMILY_2"/>
    <property type="match status" value="1"/>
</dbReference>
<dbReference type="PANTHER" id="PTHR43280:SF2">
    <property type="entry name" value="HTH-TYPE TRANSCRIPTIONAL REGULATOR EXSA"/>
    <property type="match status" value="1"/>
</dbReference>
<dbReference type="Proteomes" id="UP000886829">
    <property type="component" value="Unassembled WGS sequence"/>
</dbReference>
<organism evidence="6 7">
    <name type="scientific">Candidatus Anaerobiospirillum pullistercoris</name>
    <dbReference type="NCBI Taxonomy" id="2838452"/>
    <lineage>
        <taxon>Bacteria</taxon>
        <taxon>Pseudomonadati</taxon>
        <taxon>Pseudomonadota</taxon>
        <taxon>Gammaproteobacteria</taxon>
        <taxon>Aeromonadales</taxon>
        <taxon>Succinivibrionaceae</taxon>
        <taxon>Anaerobiospirillum</taxon>
    </lineage>
</organism>
<name>A0A9D1WCT0_9GAMM</name>
<sequence length="710" mass="76527">MQIQKRVLGLFAVIESPILVFSAQKELIYALWPRLVGFGRTVDLNQEKRQRQQEIESKTEQMLSQALSQLLPESAESAEPDVALDSSVMDDEALASAQDDAVVADNANLSSAQLKRQEVLSRAQELLQSWRRNVGDPMLLHNSNDMGGILLPNNAYVLIGPIAPTKVTVKHGGETIVSYVENRTARLASNLWLNLMKERSKVLVHTNQLAVSEESVGAEHDGGLEQVARDELLAADPNVQEQKSIASPVVTATLSTASAPTTQHIGSESLLESSNALPQDVSSLRSQHSVAGSSQGLSRADISESPASADMVSDGTTSASGSGSNQSSNASLGHMTLEQLVAGKGVDDGLLTEAVNSGALSGNGTAGMTNELTEASSEAAVADNKASALGGLGAGSTSSTARATSTASSTVSGAAMGSDGGINSLLQSLSGMRNYDFSQILAAQHQPYNPMDGSILGENFHWDDEILSRLNLAPISTVHLHNQLRNEVLVQEAVREGDVEKLRWAYKVPPKGKAGILGFTPLRSWKNHAHISNILASRAAIDAGISPEEAYTLSDKLFLVVEELKDPLLAKHMRYIIYLAFTEQVRLHNERLHQGSARIEPMVVQKARFLIQQQLFTDLSLGGLATQLGCTPEHLARSFKLYHGQSVMHYVQQERIAKSKELLLESNTKICDIAATLHFASSAHFCKVFKEHEHLSPAKWRAQHATLTES</sequence>
<keyword evidence="3" id="KW-0804">Transcription</keyword>
<evidence type="ECO:0000313" key="7">
    <source>
        <dbReference type="Proteomes" id="UP000886829"/>
    </source>
</evidence>
<reference evidence="6" key="1">
    <citation type="journal article" date="2021" name="PeerJ">
        <title>Extensive microbial diversity within the chicken gut microbiome revealed by metagenomics and culture.</title>
        <authorList>
            <person name="Gilroy R."/>
            <person name="Ravi A."/>
            <person name="Getino M."/>
            <person name="Pursley I."/>
            <person name="Horton D.L."/>
            <person name="Alikhan N.F."/>
            <person name="Baker D."/>
            <person name="Gharbi K."/>
            <person name="Hall N."/>
            <person name="Watson M."/>
            <person name="Adriaenssens E.M."/>
            <person name="Foster-Nyarko E."/>
            <person name="Jarju S."/>
            <person name="Secka A."/>
            <person name="Antonio M."/>
            <person name="Oren A."/>
            <person name="Chaudhuri R.R."/>
            <person name="La Ragione R."/>
            <person name="Hildebrand F."/>
            <person name="Pallen M.J."/>
        </authorList>
    </citation>
    <scope>NUCLEOTIDE SEQUENCE</scope>
    <source>
        <strain evidence="6">USASDec5-558</strain>
    </source>
</reference>
<feature type="compositionally biased region" description="Low complexity" evidence="4">
    <location>
        <begin position="313"/>
        <end position="330"/>
    </location>
</feature>
<proteinExistence type="predicted"/>
<comment type="caution">
    <text evidence="6">The sequence shown here is derived from an EMBL/GenBank/DDBJ whole genome shotgun (WGS) entry which is preliminary data.</text>
</comment>
<dbReference type="SMART" id="SM00342">
    <property type="entry name" value="HTH_ARAC"/>
    <property type="match status" value="1"/>
</dbReference>
<dbReference type="GO" id="GO:0043565">
    <property type="term" value="F:sequence-specific DNA binding"/>
    <property type="evidence" value="ECO:0007669"/>
    <property type="project" value="InterPro"/>
</dbReference>
<evidence type="ECO:0000256" key="3">
    <source>
        <dbReference type="ARBA" id="ARBA00023163"/>
    </source>
</evidence>
<evidence type="ECO:0000256" key="4">
    <source>
        <dbReference type="SAM" id="MobiDB-lite"/>
    </source>
</evidence>
<evidence type="ECO:0000256" key="1">
    <source>
        <dbReference type="ARBA" id="ARBA00023015"/>
    </source>
</evidence>
<reference evidence="6" key="2">
    <citation type="submission" date="2021-04" db="EMBL/GenBank/DDBJ databases">
        <authorList>
            <person name="Gilroy R."/>
        </authorList>
    </citation>
    <scope>NUCLEOTIDE SEQUENCE</scope>
    <source>
        <strain evidence="6">USASDec5-558</strain>
    </source>
</reference>
<protein>
    <submittedName>
        <fullName evidence="6">AraC family transcriptional regulator</fullName>
    </submittedName>
</protein>
<evidence type="ECO:0000259" key="5">
    <source>
        <dbReference type="PROSITE" id="PS01124"/>
    </source>
</evidence>
<dbReference type="SUPFAM" id="SSF46689">
    <property type="entry name" value="Homeodomain-like"/>
    <property type="match status" value="2"/>
</dbReference>
<dbReference type="Gene3D" id="1.10.10.60">
    <property type="entry name" value="Homeodomain-like"/>
    <property type="match status" value="1"/>
</dbReference>
<feature type="region of interest" description="Disordered" evidence="4">
    <location>
        <begin position="259"/>
        <end position="330"/>
    </location>
</feature>
<evidence type="ECO:0000313" key="6">
    <source>
        <dbReference type="EMBL" id="HIX56700.1"/>
    </source>
</evidence>